<dbReference type="InterPro" id="IPR002698">
    <property type="entry name" value="FTHF_cligase"/>
</dbReference>
<dbReference type="Gene3D" id="3.10.129.10">
    <property type="entry name" value="Hotdog Thioesterase"/>
    <property type="match status" value="1"/>
</dbReference>
<dbReference type="EMBL" id="BAAAPF010000086">
    <property type="protein sequence ID" value="GAA2125037.1"/>
    <property type="molecule type" value="Genomic_DNA"/>
</dbReference>
<dbReference type="Proteomes" id="UP001500443">
    <property type="component" value="Unassembled WGS sequence"/>
</dbReference>
<dbReference type="InterPro" id="IPR037171">
    <property type="entry name" value="NagB/RpiA_transferase-like"/>
</dbReference>
<dbReference type="Pfam" id="PF01575">
    <property type="entry name" value="MaoC_dehydratas"/>
    <property type="match status" value="1"/>
</dbReference>
<evidence type="ECO:0000313" key="4">
    <source>
        <dbReference type="Proteomes" id="UP001500443"/>
    </source>
</evidence>
<gene>
    <name evidence="3" type="ORF">GCM10009802_30320</name>
</gene>
<feature type="domain" description="MaoC-like" evidence="2">
    <location>
        <begin position="256"/>
        <end position="333"/>
    </location>
</feature>
<dbReference type="PANTHER" id="PTHR43841">
    <property type="entry name" value="3-HYDROXYACYL-THIOESTER DEHYDRATASE HTDX-RELATED"/>
    <property type="match status" value="1"/>
</dbReference>
<evidence type="ECO:0000313" key="3">
    <source>
        <dbReference type="EMBL" id="GAA2125037.1"/>
    </source>
</evidence>
<dbReference type="PRINTS" id="PR01483">
    <property type="entry name" value="FASYNTHASE"/>
</dbReference>
<keyword evidence="4" id="KW-1185">Reference proteome</keyword>
<proteinExistence type="inferred from homology"/>
<evidence type="ECO:0000256" key="1">
    <source>
        <dbReference type="ARBA" id="ARBA00005254"/>
    </source>
</evidence>
<accession>A0ABP5JZH9</accession>
<dbReference type="InterPro" id="IPR002539">
    <property type="entry name" value="MaoC-like_dom"/>
</dbReference>
<dbReference type="InterPro" id="IPR029069">
    <property type="entry name" value="HotDog_dom_sf"/>
</dbReference>
<name>A0ABP5JZH9_9ACTN</name>
<reference evidence="4" key="1">
    <citation type="journal article" date="2019" name="Int. J. Syst. Evol. Microbiol.">
        <title>The Global Catalogue of Microorganisms (GCM) 10K type strain sequencing project: providing services to taxonomists for standard genome sequencing and annotation.</title>
        <authorList>
            <consortium name="The Broad Institute Genomics Platform"/>
            <consortium name="The Broad Institute Genome Sequencing Center for Infectious Disease"/>
            <person name="Wu L."/>
            <person name="Ma J."/>
        </authorList>
    </citation>
    <scope>NUCLEOTIDE SEQUENCE [LARGE SCALE GENOMIC DNA]</scope>
    <source>
        <strain evidence="4">JCM 15481</strain>
    </source>
</reference>
<comment type="caution">
    <text evidence="3">The sequence shown here is derived from an EMBL/GenBank/DDBJ whole genome shotgun (WGS) entry which is preliminary data.</text>
</comment>
<dbReference type="Pfam" id="PF01812">
    <property type="entry name" value="5-FTHF_cyc-lig"/>
    <property type="match status" value="1"/>
</dbReference>
<protein>
    <submittedName>
        <fullName evidence="3">MaoC/PaaZ C-terminal domain-containing protein</fullName>
    </submittedName>
</protein>
<sequence>MRRTLLAARAAVPPGEAEAAARRLARRALELPELTGARTVAAYVSVGREPGTRELLAELRARGTAVLLPVLLADGDLDWAECGGPDALRAAGGTGPGTPAVPPRRLVLPAVRPDPARLHRYAAVCGFPDDGRLPATYPHVVAFPLAMSLMAARDFPFPLLGLVHVANRVEQLRPVDAGARLTYAVATGPAQPHPGGTAFAVTAQARLGGETVWRSTSTYLSRGPGTGTRTAGPGTADLTVPSRRESWQLPGSLGRSYAAASGDRNPIHLHPLAARLFGFRRAIAHGMWTKARCLAALATELPGAYAVDVAFRAPVLLPTTVRFRAERAGQAEHSGDAWAFDVRAADGAREHLRGTVAPLP</sequence>
<organism evidence="3 4">
    <name type="scientific">Streptomyces synnematoformans</name>
    <dbReference type="NCBI Taxonomy" id="415721"/>
    <lineage>
        <taxon>Bacteria</taxon>
        <taxon>Bacillati</taxon>
        <taxon>Actinomycetota</taxon>
        <taxon>Actinomycetes</taxon>
        <taxon>Kitasatosporales</taxon>
        <taxon>Streptomycetaceae</taxon>
        <taxon>Streptomyces</taxon>
    </lineage>
</organism>
<dbReference type="PANTHER" id="PTHR43841:SF1">
    <property type="entry name" value="3-HYDROXYACYL-THIOESTER DEHYDRATASE X"/>
    <property type="match status" value="1"/>
</dbReference>
<evidence type="ECO:0000259" key="2">
    <source>
        <dbReference type="Pfam" id="PF01575"/>
    </source>
</evidence>
<dbReference type="InterPro" id="IPR003965">
    <property type="entry name" value="Fatty_acid_synthase"/>
</dbReference>
<dbReference type="SUPFAM" id="SSF54637">
    <property type="entry name" value="Thioesterase/thiol ester dehydrase-isomerase"/>
    <property type="match status" value="2"/>
</dbReference>
<dbReference type="SUPFAM" id="SSF100950">
    <property type="entry name" value="NagB/RpiA/CoA transferase-like"/>
    <property type="match status" value="1"/>
</dbReference>
<comment type="similarity">
    <text evidence="1">Belongs to the enoyl-CoA hydratase/isomerase family.</text>
</comment>